<dbReference type="GO" id="GO:0032979">
    <property type="term" value="P:protein insertion into mitochondrial inner membrane from matrix"/>
    <property type="evidence" value="ECO:0007669"/>
    <property type="project" value="TreeGrafter"/>
</dbReference>
<dbReference type="PANTHER" id="PTHR13333:SF7">
    <property type="entry name" value="M-AAA PROTEASE-INTERACTING PROTEIN 1, MITOCHONDRIAL"/>
    <property type="match status" value="1"/>
</dbReference>
<dbReference type="AlphaFoldDB" id="A0A3Q3E8M9"/>
<evidence type="ECO:0000313" key="1">
    <source>
        <dbReference type="Ensembl" id="ENSLBEP00000003740.1"/>
    </source>
</evidence>
<dbReference type="Proteomes" id="UP000261660">
    <property type="component" value="Unplaced"/>
</dbReference>
<keyword evidence="2" id="KW-1185">Reference proteome</keyword>
<reference evidence="1" key="2">
    <citation type="submission" date="2025-09" db="UniProtKB">
        <authorList>
            <consortium name="Ensembl"/>
        </authorList>
    </citation>
    <scope>IDENTIFICATION</scope>
</reference>
<protein>
    <submittedName>
        <fullName evidence="1">Si:dkey-82o10.4</fullName>
    </submittedName>
</protein>
<evidence type="ECO:0000313" key="2">
    <source>
        <dbReference type="Proteomes" id="UP000261660"/>
    </source>
</evidence>
<dbReference type="Ensembl" id="ENSLBET00000003936.1">
    <property type="protein sequence ID" value="ENSLBEP00000003740.1"/>
    <property type="gene ID" value="ENSLBEG00000002903.1"/>
</dbReference>
<dbReference type="STRING" id="56723.ENSLBEP00000003740"/>
<dbReference type="OrthoDB" id="7249367at2759"/>
<organism evidence="1 2">
    <name type="scientific">Labrus bergylta</name>
    <name type="common">ballan wrasse</name>
    <dbReference type="NCBI Taxonomy" id="56723"/>
    <lineage>
        <taxon>Eukaryota</taxon>
        <taxon>Metazoa</taxon>
        <taxon>Chordata</taxon>
        <taxon>Craniata</taxon>
        <taxon>Vertebrata</taxon>
        <taxon>Euteleostomi</taxon>
        <taxon>Actinopterygii</taxon>
        <taxon>Neopterygii</taxon>
        <taxon>Teleostei</taxon>
        <taxon>Neoteleostei</taxon>
        <taxon>Acanthomorphata</taxon>
        <taxon>Eupercaria</taxon>
        <taxon>Labriformes</taxon>
        <taxon>Labridae</taxon>
        <taxon>Labrus</taxon>
    </lineage>
</organism>
<dbReference type="GeneTree" id="ENSGT00390000004145"/>
<dbReference type="GO" id="GO:0043022">
    <property type="term" value="F:ribosome binding"/>
    <property type="evidence" value="ECO:0007669"/>
    <property type="project" value="TreeGrafter"/>
</dbReference>
<name>A0A3Q3E8M9_9LABR</name>
<dbReference type="GO" id="GO:0005743">
    <property type="term" value="C:mitochondrial inner membrane"/>
    <property type="evidence" value="ECO:0007669"/>
    <property type="project" value="TreeGrafter"/>
</dbReference>
<accession>A0A3Q3E8M9</accession>
<dbReference type="InParanoid" id="A0A3Q3E8M9"/>
<sequence>MQRITCLAACRELGGLAACSPGLCAWKKGPTSSLQLAFSRQRTRVCVRPARPFTWETGGGGQGRRVCRRRVVFAGQRHRLFSSQPGAEEPPGRQPAVSVVGIPDPITWIRCRVIMYLIDLYFQLDISSEEFDKGVKQALVHVSNMMSSGSYHRLVGIVSKEMIEYVEKRCSSLTEANRQQLAIAMDDIVFVLPEDVSVVFDSHGRKFCHITMRFWCLSTHEGPEDPEGTKLFRVSSSEDGSPPKKIVTAVYEFHRELTSGASPDWTVTTIWHWHWKMAE</sequence>
<dbReference type="PANTHER" id="PTHR13333">
    <property type="entry name" value="M-AAA PROTEASE-INTERACTING PROTEIN 1, MITOCHONDRIAL"/>
    <property type="match status" value="1"/>
</dbReference>
<reference evidence="1" key="1">
    <citation type="submission" date="2025-08" db="UniProtKB">
        <authorList>
            <consortium name="Ensembl"/>
        </authorList>
    </citation>
    <scope>IDENTIFICATION</scope>
</reference>
<proteinExistence type="predicted"/>